<reference evidence="3 4" key="1">
    <citation type="submission" date="2023-11" db="EMBL/GenBank/DDBJ databases">
        <title>Plant-associative lifestyle of Vibrio porteresiae and its evolutionary dynamics.</title>
        <authorList>
            <person name="Rameshkumar N."/>
            <person name="Kirti K."/>
        </authorList>
    </citation>
    <scope>NUCLEOTIDE SEQUENCE [LARGE SCALE GENOMIC DNA]</scope>
    <source>
        <strain evidence="3 4">MSSRF7</strain>
    </source>
</reference>
<dbReference type="Proteomes" id="UP001279860">
    <property type="component" value="Unassembled WGS sequence"/>
</dbReference>
<comment type="caution">
    <text evidence="3">The sequence shown here is derived from an EMBL/GenBank/DDBJ whole genome shotgun (WGS) entry which is preliminary data.</text>
</comment>
<accession>A0ABU4IYY7</accession>
<dbReference type="Pfam" id="PF20335">
    <property type="entry name" value="DUF6630"/>
    <property type="match status" value="1"/>
</dbReference>
<organism evidence="3 4">
    <name type="scientific">Vibrio rhizosphaerae</name>
    <dbReference type="NCBI Taxonomy" id="398736"/>
    <lineage>
        <taxon>Bacteria</taxon>
        <taxon>Pseudomonadati</taxon>
        <taxon>Pseudomonadota</taxon>
        <taxon>Gammaproteobacteria</taxon>
        <taxon>Vibrionales</taxon>
        <taxon>Vibrionaceae</taxon>
        <taxon>Vibrio</taxon>
    </lineage>
</organism>
<keyword evidence="4" id="KW-1185">Reference proteome</keyword>
<evidence type="ECO:0000313" key="4">
    <source>
        <dbReference type="Proteomes" id="UP001279860"/>
    </source>
</evidence>
<dbReference type="RefSeq" id="WP_318585663.1">
    <property type="nucleotide sequence ID" value="NZ_JAWRCP010000002.1"/>
</dbReference>
<proteinExistence type="predicted"/>
<name>A0ABU4IYY7_9VIBR</name>
<keyword evidence="1" id="KW-0472">Membrane</keyword>
<dbReference type="EMBL" id="JAWRCP010000002">
    <property type="protein sequence ID" value="MDW6094620.1"/>
    <property type="molecule type" value="Genomic_DNA"/>
</dbReference>
<keyword evidence="1" id="KW-1133">Transmembrane helix</keyword>
<evidence type="ECO:0000256" key="1">
    <source>
        <dbReference type="SAM" id="Phobius"/>
    </source>
</evidence>
<evidence type="ECO:0000313" key="3">
    <source>
        <dbReference type="EMBL" id="MDW6094620.1"/>
    </source>
</evidence>
<evidence type="ECO:0000259" key="2">
    <source>
        <dbReference type="Pfam" id="PF20335"/>
    </source>
</evidence>
<protein>
    <recommendedName>
        <fullName evidence="2">DUF6630 domain-containing protein</fullName>
    </recommendedName>
</protein>
<keyword evidence="1" id="KW-0812">Transmembrane</keyword>
<feature type="domain" description="DUF6630" evidence="2">
    <location>
        <begin position="67"/>
        <end position="177"/>
    </location>
</feature>
<feature type="transmembrane region" description="Helical" evidence="1">
    <location>
        <begin position="7"/>
        <end position="30"/>
    </location>
</feature>
<gene>
    <name evidence="3" type="ORF">SBX64_18920</name>
</gene>
<dbReference type="InterPro" id="IPR046582">
    <property type="entry name" value="DUF6630"/>
</dbReference>
<sequence length="186" mass="21958">MINLFRFFLKIIIYSIVVLGSPLFLANYYFQRYRLINFLSMLFSGLPDEVQSPQINKIMDDVYGKNHSELIETALYELKEEGYWVNLSIDWRDIDEVEPQANEVIKYTRIQDTFTLSTQSDDESVWQALVTFDIWLQARGYQFVLWDQGSDQYEGFVCDSPSCEKFMKLGNRFGLKLIELDHVNEQ</sequence>